<reference evidence="9" key="1">
    <citation type="submission" date="2025-08" db="UniProtKB">
        <authorList>
            <consortium name="RefSeq"/>
        </authorList>
    </citation>
    <scope>IDENTIFICATION</scope>
    <source>
        <strain evidence="9">Tuebingen</strain>
        <tissue evidence="9">Fibroblasts and whole tissue</tissue>
    </source>
</reference>
<keyword evidence="6" id="KW-1133">Transmembrane helix</keyword>
<evidence type="ECO:0000256" key="4">
    <source>
        <dbReference type="ARBA" id="ARBA00023180"/>
    </source>
</evidence>
<feature type="domain" description="EGF-like" evidence="7">
    <location>
        <begin position="399"/>
        <end position="429"/>
    </location>
</feature>
<gene>
    <name evidence="9" type="primary">LOC100330575</name>
</gene>
<evidence type="ECO:0000256" key="3">
    <source>
        <dbReference type="ARBA" id="ARBA00022729"/>
    </source>
</evidence>
<dbReference type="GO" id="GO:0005576">
    <property type="term" value="C:extracellular region"/>
    <property type="evidence" value="ECO:0007669"/>
    <property type="project" value="UniProtKB-SubCell"/>
</dbReference>
<feature type="domain" description="EGF-like" evidence="7">
    <location>
        <begin position="106"/>
        <end position="135"/>
    </location>
</feature>
<dbReference type="Pfam" id="PF14843">
    <property type="entry name" value="GF_recep_IV"/>
    <property type="match status" value="1"/>
</dbReference>
<dbReference type="Proteomes" id="UP000000437">
    <property type="component" value="Chromosome 25"/>
</dbReference>
<dbReference type="SMART" id="SM00261">
    <property type="entry name" value="FU"/>
    <property type="match status" value="16"/>
</dbReference>
<dbReference type="PANTHER" id="PTHR15332">
    <property type="entry name" value="PROPROTEIN CONVERTASE SUBTILISIN_KEXIN TYPE 5-LIKE"/>
    <property type="match status" value="1"/>
</dbReference>
<dbReference type="GeneID" id="100330575"/>
<keyword evidence="3" id="KW-0732">Signal</keyword>
<feature type="domain" description="EGF-like" evidence="7">
    <location>
        <begin position="653"/>
        <end position="700"/>
    </location>
</feature>
<protein>
    <recommendedName>
        <fullName evidence="7">EGF-like domain-containing protein</fullName>
    </recommendedName>
</protein>
<dbReference type="Pfam" id="PF15913">
    <property type="entry name" value="Furin-like_2"/>
    <property type="match status" value="1"/>
</dbReference>
<dbReference type="InterPro" id="IPR032778">
    <property type="entry name" value="GF_recep_IV"/>
</dbReference>
<feature type="domain" description="EGF-like" evidence="7">
    <location>
        <begin position="798"/>
        <end position="831"/>
    </location>
</feature>
<dbReference type="InterPro" id="IPR000742">
    <property type="entry name" value="EGF"/>
</dbReference>
<keyword evidence="6" id="KW-0472">Membrane</keyword>
<feature type="transmembrane region" description="Helical" evidence="6">
    <location>
        <begin position="12"/>
        <end position="30"/>
    </location>
</feature>
<evidence type="ECO:0000256" key="5">
    <source>
        <dbReference type="SAM" id="MobiDB-lite"/>
    </source>
</evidence>
<proteinExistence type="predicted"/>
<organism evidence="8 9">
    <name type="scientific">Danio rerio</name>
    <name type="common">Zebrafish</name>
    <name type="synonym">Brachydanio rerio</name>
    <dbReference type="NCBI Taxonomy" id="7955"/>
    <lineage>
        <taxon>Eukaryota</taxon>
        <taxon>Metazoa</taxon>
        <taxon>Chordata</taxon>
        <taxon>Craniata</taxon>
        <taxon>Vertebrata</taxon>
        <taxon>Euteleostomi</taxon>
        <taxon>Actinopterygii</taxon>
        <taxon>Neopterygii</taxon>
        <taxon>Teleostei</taxon>
        <taxon>Ostariophysi</taxon>
        <taxon>Cypriniformes</taxon>
        <taxon>Danionidae</taxon>
        <taxon>Danioninae</taxon>
        <taxon>Danio</taxon>
    </lineage>
</organism>
<evidence type="ECO:0000256" key="2">
    <source>
        <dbReference type="ARBA" id="ARBA00022525"/>
    </source>
</evidence>
<feature type="region of interest" description="Disordered" evidence="5">
    <location>
        <begin position="958"/>
        <end position="983"/>
    </location>
</feature>
<feature type="transmembrane region" description="Helical" evidence="6">
    <location>
        <begin position="878"/>
        <end position="900"/>
    </location>
</feature>
<feature type="domain" description="EGF-like" evidence="7">
    <location>
        <begin position="598"/>
        <end position="629"/>
    </location>
</feature>
<keyword evidence="8" id="KW-1185">Reference proteome</keyword>
<feature type="domain" description="EGF-like" evidence="7">
    <location>
        <begin position="300"/>
        <end position="332"/>
    </location>
</feature>
<keyword evidence="2" id="KW-0964">Secreted</keyword>
<keyword evidence="4" id="KW-0325">Glycoprotein</keyword>
<dbReference type="KEGG" id="dre:100330575"/>
<dbReference type="CDD" id="cd00064">
    <property type="entry name" value="FU"/>
    <property type="match status" value="8"/>
</dbReference>
<feature type="domain" description="EGF-like" evidence="7">
    <location>
        <begin position="357"/>
        <end position="398"/>
    </location>
</feature>
<feature type="domain" description="EGF-like" evidence="7">
    <location>
        <begin position="543"/>
        <end position="576"/>
    </location>
</feature>
<evidence type="ECO:0000313" key="8">
    <source>
        <dbReference type="Proteomes" id="UP000000437"/>
    </source>
</evidence>
<name>A0A8M1RS16_DANRE</name>
<dbReference type="InterPro" id="IPR043601">
    <property type="entry name" value="Rspo_Fu-CRD_dom"/>
</dbReference>
<evidence type="ECO:0000313" key="9">
    <source>
        <dbReference type="RefSeq" id="XP_002666956.3"/>
    </source>
</evidence>
<dbReference type="InterPro" id="IPR006212">
    <property type="entry name" value="Furin_repeat"/>
</dbReference>
<dbReference type="SUPFAM" id="SSF57184">
    <property type="entry name" value="Growth factor receptor domain"/>
    <property type="match status" value="6"/>
</dbReference>
<feature type="compositionally biased region" description="Acidic residues" evidence="5">
    <location>
        <begin position="964"/>
        <end position="975"/>
    </location>
</feature>
<dbReference type="SMART" id="SM00181">
    <property type="entry name" value="EGF"/>
    <property type="match status" value="9"/>
</dbReference>
<dbReference type="PANTHER" id="PTHR15332:SF175">
    <property type="entry name" value="PROPROTEIN CONVERTASE SUBTILISIN_KEXIN TYPE 5-LIKE"/>
    <property type="match status" value="1"/>
</dbReference>
<dbReference type="AlphaFoldDB" id="A0A8M1RS16"/>
<sequence>MASRCAGTHSETMNAGLTLFVFSFCGFGLIESGSSLLSCPSGQFPLKNQCVSCHPTCGECEGHELFECTACALDEDGKERFLYQGHCRLHCPREFYADRDQYTCLPCMSNCEICADASVCAKCSEGYRLQSGVCLTVLCGAGQVQDPDTQECIDCGIGCKTCSTDDPQVCSSCTDGHFLYRQQCRQHCPQRSFEERARGLCIACVEPCVDCRSESLCLTCQTGYFLNNGTCVKECPAGSYKDVRGWRCQACHRSCLSCRGPGPRDCERCSGSIRPLYGKCPLISCPPGQYLDGESRSCRYCDVSCSTCFGPAAQNCISCASGFMLEQESVCVDGCPLGFYGNSSSLQCERCAENCELCQSADECLTCKSDSYQLYLLQGNCWSECPEGYFETKMGTCEPCDGLCLTCDGTSTECLSCREGLHLANGQCRQSCAPMSYVAEDGTCRRCAPHCDACTDYSICTKCSFLYLLLNGACKAVCPKGYFEDLDQGVCVSCHATCATCSGPLSDDCETCSVLTPKLYEGTCLEMCPGGTYYQTSDKECQECHQTCALCEGPEPTQCLQCGKGLVLDPNTMMCGVTGDSDCPPRTFLQNNQFTCQACHRLCQSCEGPGPFDCQTCALPNFLNNGSCVSKCPAGTYSAHEVADGVELGFCMPCDHVCGTCTGASPRDCLSCAPGYLHLLSHLCVIHCPTGYYSSGERCEKCDSSCVQCSGPGPDACRVCTPTMLDLQGTRQCVDQCPQRFFESGHSCRQCHTSCKSCTDNTPQGCVSCDWGSVLQDGVCYPRCEESRYYSQDGVCEPCAGSCKHCSAAGPRSCLTCRPGFALHAIDSQCLPCCQSEQTEQKCCLCDSSSALCLEMPVPNESQDDIILRSKAVQHASAALPAALLLAVVLALVVFALVQARAKKRLCWRRSYERLSGVAREEPRPRPMPHGVPEPDDSGDEVDVVYTSRDGSVYRRYGFIHEPDTEEEQDEEDTTENTHLSRA</sequence>
<evidence type="ECO:0000256" key="6">
    <source>
        <dbReference type="SAM" id="Phobius"/>
    </source>
</evidence>
<dbReference type="RefSeq" id="XP_002666956.3">
    <property type="nucleotide sequence ID" value="XM_002666910.7"/>
</dbReference>
<evidence type="ECO:0000256" key="1">
    <source>
        <dbReference type="ARBA" id="ARBA00004613"/>
    </source>
</evidence>
<comment type="subcellular location">
    <subcellularLocation>
        <location evidence="1">Secreted</location>
    </subcellularLocation>
</comment>
<feature type="region of interest" description="Disordered" evidence="5">
    <location>
        <begin position="919"/>
        <end position="942"/>
    </location>
</feature>
<keyword evidence="6" id="KW-0812">Transmembrane</keyword>
<dbReference type="OrthoDB" id="300641at2759"/>
<dbReference type="Gene3D" id="2.10.220.10">
    <property type="entry name" value="Hormone Receptor, Insulin-like Growth Factor Receptor 1, Chain A, domain 2"/>
    <property type="match status" value="10"/>
</dbReference>
<feature type="domain" description="EGF-like" evidence="7">
    <location>
        <begin position="203"/>
        <end position="232"/>
    </location>
</feature>
<accession>A0A8M1RS16</accession>
<evidence type="ECO:0000259" key="7">
    <source>
        <dbReference type="SMART" id="SM00181"/>
    </source>
</evidence>
<dbReference type="InterPro" id="IPR009030">
    <property type="entry name" value="Growth_fac_rcpt_cys_sf"/>
</dbReference>